<comment type="caution">
    <text evidence="3">The sequence shown here is derived from an EMBL/GenBank/DDBJ whole genome shotgun (WGS) entry which is preliminary data.</text>
</comment>
<evidence type="ECO:0000256" key="1">
    <source>
        <dbReference type="SAM" id="MobiDB-lite"/>
    </source>
</evidence>
<evidence type="ECO:0000256" key="2">
    <source>
        <dbReference type="SAM" id="SignalP"/>
    </source>
</evidence>
<feature type="region of interest" description="Disordered" evidence="1">
    <location>
        <begin position="111"/>
        <end position="137"/>
    </location>
</feature>
<dbReference type="AlphaFoldDB" id="A0A921TCI3"/>
<evidence type="ECO:0000313" key="3">
    <source>
        <dbReference type="EMBL" id="KAF0674922.1"/>
    </source>
</evidence>
<reference evidence="3" key="1">
    <citation type="submission" date="2013-03" db="EMBL/GenBank/DDBJ databases">
        <title>Genome Sequence of the Profundibacterium mesophilum strain KAUST100406-0324T from Red Sea, a novel genus in the family Rhodobacteraceae.</title>
        <authorList>
            <person name="Essack M."/>
            <person name="Alam I."/>
            <person name="Lafi F."/>
            <person name="Alawi W."/>
            <person name="Kamanu F."/>
            <person name="Al-Suwailem A."/>
            <person name="Lee O.O."/>
            <person name="Xu Y."/>
            <person name="Bajic V."/>
            <person name="Qian P.-Y."/>
            <person name="Archer J."/>
        </authorList>
    </citation>
    <scope>NUCLEOTIDE SEQUENCE</scope>
    <source>
        <strain evidence="3">KAUST100406-0324</strain>
    </source>
</reference>
<feature type="region of interest" description="Disordered" evidence="1">
    <location>
        <begin position="1"/>
        <end position="23"/>
    </location>
</feature>
<organism evidence="3 4">
    <name type="scientific">Profundibacterium mesophilum KAUST100406-0324</name>
    <dbReference type="NCBI Taxonomy" id="1037889"/>
    <lineage>
        <taxon>Bacteria</taxon>
        <taxon>Pseudomonadati</taxon>
        <taxon>Pseudomonadota</taxon>
        <taxon>Alphaproteobacteria</taxon>
        <taxon>Rhodobacterales</taxon>
        <taxon>Roseobacteraceae</taxon>
        <taxon>Profundibacterium</taxon>
    </lineage>
</organism>
<keyword evidence="2" id="KW-0732">Signal</keyword>
<proteinExistence type="predicted"/>
<feature type="signal peptide" evidence="2">
    <location>
        <begin position="1"/>
        <end position="46"/>
    </location>
</feature>
<gene>
    <name evidence="3" type="ORF">PMES_02630</name>
</gene>
<feature type="compositionally biased region" description="Basic residues" evidence="1">
    <location>
        <begin position="1"/>
        <end position="17"/>
    </location>
</feature>
<keyword evidence="4" id="KW-1185">Reference proteome</keyword>
<dbReference type="EMBL" id="APKE01000033">
    <property type="protein sequence ID" value="KAF0674922.1"/>
    <property type="molecule type" value="Genomic_DNA"/>
</dbReference>
<protein>
    <submittedName>
        <fullName evidence="3">Uncharacterized protein</fullName>
    </submittedName>
</protein>
<sequence length="137" mass="14751">MEHPLHHANRRRGKRPAIRPGRSRAGPGALLLALAAQALNMAPAEAQERAAAPPPRVIECYCTDRRGARHDLGTRLCLKVDGRAYIAHCEMALNVPIWRDTGEACLSARRPAPAPQAFPRAPDASEAAPSSAWRAPG</sequence>
<feature type="chain" id="PRO_5037364168" evidence="2">
    <location>
        <begin position="47"/>
        <end position="137"/>
    </location>
</feature>
<accession>A0A921TCI3</accession>
<dbReference type="Proteomes" id="UP000698242">
    <property type="component" value="Unassembled WGS sequence"/>
</dbReference>
<evidence type="ECO:0000313" key="4">
    <source>
        <dbReference type="Proteomes" id="UP000698242"/>
    </source>
</evidence>
<name>A0A921TCI3_9RHOB</name>